<comment type="similarity">
    <text evidence="4">Belongs to the TRAFAC class TrmE-Era-EngA-EngB-Septin-like GTPase superfamily. Septin GTPase family.</text>
</comment>
<accession>A0A1D2VML6</accession>
<dbReference type="Pfam" id="PF00735">
    <property type="entry name" value="Septin"/>
    <property type="match status" value="1"/>
</dbReference>
<comment type="subcellular location">
    <subcellularLocation>
        <location evidence="1">Bud neck</location>
    </subcellularLocation>
</comment>
<evidence type="ECO:0000256" key="3">
    <source>
        <dbReference type="ARBA" id="ARBA00023134"/>
    </source>
</evidence>
<dbReference type="STRING" id="1344418.A0A1D2VML6"/>
<dbReference type="PANTHER" id="PTHR18884">
    <property type="entry name" value="SEPTIN"/>
    <property type="match status" value="1"/>
</dbReference>
<dbReference type="GO" id="GO:0032160">
    <property type="term" value="C:septin filament array"/>
    <property type="evidence" value="ECO:0007669"/>
    <property type="project" value="EnsemblFungi"/>
</dbReference>
<dbReference type="CDD" id="cd01850">
    <property type="entry name" value="CDC_Septin"/>
    <property type="match status" value="1"/>
</dbReference>
<evidence type="ECO:0000313" key="7">
    <source>
        <dbReference type="EMBL" id="ODV62795.1"/>
    </source>
</evidence>
<dbReference type="RefSeq" id="XP_020049102.1">
    <property type="nucleotide sequence ID" value="XM_020190265.1"/>
</dbReference>
<evidence type="ECO:0000313" key="8">
    <source>
        <dbReference type="Proteomes" id="UP000095038"/>
    </source>
</evidence>
<feature type="region of interest" description="Disordered" evidence="5">
    <location>
        <begin position="384"/>
        <end position="407"/>
    </location>
</feature>
<dbReference type="InParanoid" id="A0A1D2VML6"/>
<gene>
    <name evidence="7" type="ORF">ASCRUDRAFT_31359</name>
</gene>
<dbReference type="GO" id="GO:0031107">
    <property type="term" value="P:septin ring disassembly"/>
    <property type="evidence" value="ECO:0007669"/>
    <property type="project" value="EnsemblFungi"/>
</dbReference>
<dbReference type="GO" id="GO:0005525">
    <property type="term" value="F:GTP binding"/>
    <property type="evidence" value="ECO:0007669"/>
    <property type="project" value="UniProtKB-KW"/>
</dbReference>
<feature type="non-terminal residue" evidence="7">
    <location>
        <position position="1"/>
    </location>
</feature>
<keyword evidence="2 4" id="KW-0547">Nucleotide-binding</keyword>
<dbReference type="AlphaFoldDB" id="A0A1D2VML6"/>
<dbReference type="SUPFAM" id="SSF52540">
    <property type="entry name" value="P-loop containing nucleoside triphosphate hydrolases"/>
    <property type="match status" value="1"/>
</dbReference>
<proteinExistence type="inferred from homology"/>
<dbReference type="GO" id="GO:1990317">
    <property type="term" value="C:Gin4 complex"/>
    <property type="evidence" value="ECO:0007669"/>
    <property type="project" value="EnsemblFungi"/>
</dbReference>
<protein>
    <submittedName>
        <fullName evidence="7">Cell division control protein 3</fullName>
    </submittedName>
</protein>
<dbReference type="GO" id="GO:0000281">
    <property type="term" value="P:mitotic cytokinesis"/>
    <property type="evidence" value="ECO:0007669"/>
    <property type="project" value="EnsemblFungi"/>
</dbReference>
<dbReference type="InterPro" id="IPR030379">
    <property type="entry name" value="G_SEPTIN_dom"/>
</dbReference>
<dbReference type="Gene3D" id="3.40.50.300">
    <property type="entry name" value="P-loop containing nucleotide triphosphate hydrolases"/>
    <property type="match status" value="1"/>
</dbReference>
<dbReference type="EMBL" id="KV454476">
    <property type="protein sequence ID" value="ODV62795.1"/>
    <property type="molecule type" value="Genomic_DNA"/>
</dbReference>
<dbReference type="GO" id="GO:0070273">
    <property type="term" value="F:phosphatidylinositol-4-phosphate binding"/>
    <property type="evidence" value="ECO:0007669"/>
    <property type="project" value="EnsemblFungi"/>
</dbReference>
<dbReference type="PIRSF" id="PIRSF006698">
    <property type="entry name" value="Septin"/>
    <property type="match status" value="1"/>
</dbReference>
<evidence type="ECO:0000256" key="4">
    <source>
        <dbReference type="RuleBase" id="RU004560"/>
    </source>
</evidence>
<organism evidence="7 8">
    <name type="scientific">Ascoidea rubescens DSM 1968</name>
    <dbReference type="NCBI Taxonomy" id="1344418"/>
    <lineage>
        <taxon>Eukaryota</taxon>
        <taxon>Fungi</taxon>
        <taxon>Dikarya</taxon>
        <taxon>Ascomycota</taxon>
        <taxon>Saccharomycotina</taxon>
        <taxon>Saccharomycetes</taxon>
        <taxon>Ascoideaceae</taxon>
        <taxon>Ascoidea</taxon>
    </lineage>
</organism>
<dbReference type="FunCoup" id="A0A1D2VML6">
    <property type="interactions" value="494"/>
</dbReference>
<evidence type="ECO:0000259" key="6">
    <source>
        <dbReference type="PROSITE" id="PS51719"/>
    </source>
</evidence>
<dbReference type="OrthoDB" id="416553at2759"/>
<sequence>QNIKIIRRKLNGFVGFANLPKQWNRKSIRRGFNFNFMIIGENGLGKTTLVNTLFNRSLFPEKDPKDPASEPPSSVEIETVSADIEENGVKLHLTVISAPGFGDAINNTDSWQPIVDEIDQRFNTYLDAENKINRTTIIDNRIHACIYFIEPTGHCLKPLDITFMKNVHTKVNLIPVIAKSDTLTEEEIASFKQRIMEDIKTQGINIFSPPKYEKDDEETILNTHELMSKVPFAVVGSTHVLQTPDKRVVRGRSYPWGVIEVDNEDHNDFIKLRQLLIRDYLEELRETTAHILYENYRTDKLSSLGIKQDNSVFKEFDPIQRAEEEKNLHAAKLAKMDQEMKTVLQQKVAEKEKKLQKSEAELFSRHKEMKDKLLKQIKILEEKKRQLQASQRPTHSEQPKGRKGFLR</sequence>
<dbReference type="GO" id="GO:0031105">
    <property type="term" value="C:septin complex"/>
    <property type="evidence" value="ECO:0007669"/>
    <property type="project" value="EnsemblFungi"/>
</dbReference>
<keyword evidence="7" id="KW-0131">Cell cycle</keyword>
<feature type="domain" description="Septin-type G" evidence="6">
    <location>
        <begin position="30"/>
        <end position="303"/>
    </location>
</feature>
<keyword evidence="3 4" id="KW-0342">GTP-binding</keyword>
<dbReference type="GO" id="GO:0005619">
    <property type="term" value="C:ascospore wall"/>
    <property type="evidence" value="ECO:0007669"/>
    <property type="project" value="EnsemblFungi"/>
</dbReference>
<dbReference type="FunFam" id="3.40.50.300:FF:000196">
    <property type="entry name" value="Cell division control 3"/>
    <property type="match status" value="1"/>
</dbReference>
<keyword evidence="8" id="KW-1185">Reference proteome</keyword>
<evidence type="ECO:0000256" key="5">
    <source>
        <dbReference type="SAM" id="MobiDB-lite"/>
    </source>
</evidence>
<name>A0A1D2VML6_9ASCO</name>
<reference evidence="8" key="1">
    <citation type="submission" date="2016-05" db="EMBL/GenBank/DDBJ databases">
        <title>Comparative genomics of biotechnologically important yeasts.</title>
        <authorList>
            <consortium name="DOE Joint Genome Institute"/>
            <person name="Riley R."/>
            <person name="Haridas S."/>
            <person name="Wolfe K.H."/>
            <person name="Lopes M.R."/>
            <person name="Hittinger C.T."/>
            <person name="Goker M."/>
            <person name="Salamov A."/>
            <person name="Wisecaver J."/>
            <person name="Long T.M."/>
            <person name="Aerts A.L."/>
            <person name="Barry K."/>
            <person name="Choi C."/>
            <person name="Clum A."/>
            <person name="Coughlan A.Y."/>
            <person name="Deshpande S."/>
            <person name="Douglass A.P."/>
            <person name="Hanson S.J."/>
            <person name="Klenk H.-P."/>
            <person name="Labutti K."/>
            <person name="Lapidus A."/>
            <person name="Lindquist E."/>
            <person name="Lipzen A."/>
            <person name="Meier-Kolthoff J.P."/>
            <person name="Ohm R.A."/>
            <person name="Otillar R.P."/>
            <person name="Pangilinan J."/>
            <person name="Peng Y."/>
            <person name="Rokas A."/>
            <person name="Rosa C.A."/>
            <person name="Scheuner C."/>
            <person name="Sibirny A.A."/>
            <person name="Slot J.C."/>
            <person name="Stielow J.B."/>
            <person name="Sun H."/>
            <person name="Kurtzman C.P."/>
            <person name="Blackwell M."/>
            <person name="Grigoriev I.V."/>
            <person name="Jeffries T.W."/>
        </authorList>
    </citation>
    <scope>NUCLEOTIDE SEQUENCE [LARGE SCALE GENOMIC DNA]</scope>
    <source>
        <strain evidence="8">DSM 1968</strain>
    </source>
</reference>
<keyword evidence="7" id="KW-0132">Cell division</keyword>
<dbReference type="GO" id="GO:0005200">
    <property type="term" value="F:structural constituent of cytoskeleton"/>
    <property type="evidence" value="ECO:0007669"/>
    <property type="project" value="EnsemblFungi"/>
</dbReference>
<dbReference type="GO" id="GO:0010314">
    <property type="term" value="F:phosphatidylinositol-5-phosphate binding"/>
    <property type="evidence" value="ECO:0007669"/>
    <property type="project" value="EnsemblFungi"/>
</dbReference>
<dbReference type="GO" id="GO:0001400">
    <property type="term" value="C:mating projection base"/>
    <property type="evidence" value="ECO:0007669"/>
    <property type="project" value="EnsemblFungi"/>
</dbReference>
<dbReference type="InterPro" id="IPR016491">
    <property type="entry name" value="Septin"/>
</dbReference>
<dbReference type="GO" id="GO:0000921">
    <property type="term" value="P:septin ring assembly"/>
    <property type="evidence" value="ECO:0007669"/>
    <property type="project" value="EnsemblFungi"/>
</dbReference>
<dbReference type="GeneID" id="30963901"/>
<dbReference type="GO" id="GO:0005628">
    <property type="term" value="C:prospore membrane"/>
    <property type="evidence" value="ECO:0007669"/>
    <property type="project" value="EnsemblFungi"/>
</dbReference>
<dbReference type="Proteomes" id="UP000095038">
    <property type="component" value="Unassembled WGS sequence"/>
</dbReference>
<dbReference type="InterPro" id="IPR027417">
    <property type="entry name" value="P-loop_NTPase"/>
</dbReference>
<evidence type="ECO:0000256" key="1">
    <source>
        <dbReference type="ARBA" id="ARBA00004266"/>
    </source>
</evidence>
<dbReference type="PROSITE" id="PS51719">
    <property type="entry name" value="G_SEPTIN"/>
    <property type="match status" value="1"/>
</dbReference>
<evidence type="ECO:0000256" key="2">
    <source>
        <dbReference type="ARBA" id="ARBA00022741"/>
    </source>
</evidence>